<evidence type="ECO:0000256" key="4">
    <source>
        <dbReference type="ARBA" id="ARBA00023172"/>
    </source>
</evidence>
<dbReference type="InterPro" id="IPR006118">
    <property type="entry name" value="Recombinase_CS"/>
</dbReference>
<evidence type="ECO:0000256" key="2">
    <source>
        <dbReference type="ARBA" id="ARBA00022908"/>
    </source>
</evidence>
<dbReference type="PROSITE" id="PS51736">
    <property type="entry name" value="RECOMBINASES_3"/>
    <property type="match status" value="1"/>
</dbReference>
<reference evidence="6" key="1">
    <citation type="submission" date="2020-05" db="EMBL/GenBank/DDBJ databases">
        <authorList>
            <person name="Chiriac C."/>
            <person name="Salcher M."/>
            <person name="Ghai R."/>
            <person name="Kavagutti S V."/>
        </authorList>
    </citation>
    <scope>NUCLEOTIDE SEQUENCE</scope>
</reference>
<protein>
    <submittedName>
        <fullName evidence="6">Unannotated protein</fullName>
    </submittedName>
</protein>
<dbReference type="CDD" id="cd00569">
    <property type="entry name" value="HTH_Hin_like"/>
    <property type="match status" value="1"/>
</dbReference>
<dbReference type="PANTHER" id="PTHR30461">
    <property type="entry name" value="DNA-INVERTASE FROM LAMBDOID PROPHAGE"/>
    <property type="match status" value="1"/>
</dbReference>
<dbReference type="InterPro" id="IPR050639">
    <property type="entry name" value="SSR_resolvase"/>
</dbReference>
<dbReference type="GO" id="GO:0000150">
    <property type="term" value="F:DNA strand exchange activity"/>
    <property type="evidence" value="ECO:0007669"/>
    <property type="project" value="InterPro"/>
</dbReference>
<evidence type="ECO:0000256" key="3">
    <source>
        <dbReference type="ARBA" id="ARBA00023125"/>
    </source>
</evidence>
<dbReference type="Pfam" id="PF00239">
    <property type="entry name" value="Resolvase"/>
    <property type="match status" value="1"/>
</dbReference>
<dbReference type="AlphaFoldDB" id="A0A6J7HY18"/>
<organism evidence="6">
    <name type="scientific">freshwater metagenome</name>
    <dbReference type="NCBI Taxonomy" id="449393"/>
    <lineage>
        <taxon>unclassified sequences</taxon>
        <taxon>metagenomes</taxon>
        <taxon>ecological metagenomes</taxon>
    </lineage>
</organism>
<evidence type="ECO:0000259" key="5">
    <source>
        <dbReference type="PROSITE" id="PS51736"/>
    </source>
</evidence>
<dbReference type="Gene3D" id="3.40.50.1390">
    <property type="entry name" value="Resolvase, N-terminal catalytic domain"/>
    <property type="match status" value="1"/>
</dbReference>
<dbReference type="SMART" id="SM00857">
    <property type="entry name" value="Resolvase"/>
    <property type="match status" value="1"/>
</dbReference>
<dbReference type="InterPro" id="IPR006120">
    <property type="entry name" value="Resolvase_HTH_dom"/>
</dbReference>
<keyword evidence="4" id="KW-0233">DNA recombination</keyword>
<evidence type="ECO:0000256" key="1">
    <source>
        <dbReference type="ARBA" id="ARBA00009913"/>
    </source>
</evidence>
<gene>
    <name evidence="6" type="ORF">UFOPK3662_00707</name>
</gene>
<evidence type="ECO:0000313" key="6">
    <source>
        <dbReference type="EMBL" id="CAB4922499.1"/>
    </source>
</evidence>
<dbReference type="InterPro" id="IPR006119">
    <property type="entry name" value="Resolv_N"/>
</dbReference>
<dbReference type="GO" id="GO:0003677">
    <property type="term" value="F:DNA binding"/>
    <property type="evidence" value="ECO:0007669"/>
    <property type="project" value="UniProtKB-KW"/>
</dbReference>
<comment type="similarity">
    <text evidence="1">Belongs to the site-specific recombinase resolvase family.</text>
</comment>
<accession>A0A6J7HY18</accession>
<keyword evidence="2" id="KW-0229">DNA integration</keyword>
<dbReference type="Pfam" id="PF02796">
    <property type="entry name" value="HTH_7"/>
    <property type="match status" value="1"/>
</dbReference>
<keyword evidence="3" id="KW-0238">DNA-binding</keyword>
<dbReference type="EMBL" id="CAFBMW010000004">
    <property type="protein sequence ID" value="CAB4922499.1"/>
    <property type="molecule type" value="Genomic_DNA"/>
</dbReference>
<dbReference type="SUPFAM" id="SSF53041">
    <property type="entry name" value="Resolvase-like"/>
    <property type="match status" value="1"/>
</dbReference>
<dbReference type="SUPFAM" id="SSF46689">
    <property type="entry name" value="Homeodomain-like"/>
    <property type="match status" value="1"/>
</dbReference>
<dbReference type="CDD" id="cd03768">
    <property type="entry name" value="SR_ResInv"/>
    <property type="match status" value="1"/>
</dbReference>
<dbReference type="InterPro" id="IPR009057">
    <property type="entry name" value="Homeodomain-like_sf"/>
</dbReference>
<dbReference type="InterPro" id="IPR036162">
    <property type="entry name" value="Resolvase-like_N_sf"/>
</dbReference>
<dbReference type="PANTHER" id="PTHR30461:SF26">
    <property type="entry name" value="RESOLVASE HOMOLOG YNEB"/>
    <property type="match status" value="1"/>
</dbReference>
<feature type="domain" description="Resolvase/invertase-type recombinase catalytic" evidence="5">
    <location>
        <begin position="7"/>
        <end position="143"/>
    </location>
</feature>
<dbReference type="Gene3D" id="1.10.10.60">
    <property type="entry name" value="Homeodomain-like"/>
    <property type="match status" value="1"/>
</dbReference>
<sequence length="197" mass="21646">MAGHNGQVLNYVRVSSAEQGTDRQHELLGEADRVFEEKVSGKNREDRPELKELVAYARKSDVVRVASMDRLARSLSDLLAIVTELTDKGVTVEFVHEKLTFTPGASDPYAEFQLHVLGAVAQLERNLIRRRQREGIDLAKAKGVYKGRAKALKPEQVTEARGRIDAGVPKAKVARDLGVSRQTLYSALGPTPSTPTA</sequence>
<dbReference type="PROSITE" id="PS00397">
    <property type="entry name" value="RECOMBINASES_1"/>
    <property type="match status" value="1"/>
</dbReference>
<name>A0A6J7HY18_9ZZZZ</name>
<proteinExistence type="inferred from homology"/>
<dbReference type="GO" id="GO:0015074">
    <property type="term" value="P:DNA integration"/>
    <property type="evidence" value="ECO:0007669"/>
    <property type="project" value="UniProtKB-KW"/>
</dbReference>